<proteinExistence type="predicted"/>
<gene>
    <name evidence="1" type="ORF">SHERM_10589</name>
</gene>
<dbReference type="EMBL" id="CACSLK010002554">
    <property type="protein sequence ID" value="CAA0808227.1"/>
    <property type="molecule type" value="Genomic_DNA"/>
</dbReference>
<comment type="caution">
    <text evidence="1">The sequence shown here is derived from an EMBL/GenBank/DDBJ whole genome shotgun (WGS) entry which is preliminary data.</text>
</comment>
<evidence type="ECO:0000313" key="1">
    <source>
        <dbReference type="EMBL" id="CAA0808227.1"/>
    </source>
</evidence>
<reference evidence="1" key="1">
    <citation type="submission" date="2019-12" db="EMBL/GenBank/DDBJ databases">
        <authorList>
            <person name="Scholes J."/>
        </authorList>
    </citation>
    <scope>NUCLEOTIDE SEQUENCE</scope>
</reference>
<name>A0A9N7R2J9_STRHE</name>
<dbReference type="AlphaFoldDB" id="A0A9N7R2J9"/>
<accession>A0A9N7R2J9</accession>
<evidence type="ECO:0000313" key="2">
    <source>
        <dbReference type="Proteomes" id="UP001153555"/>
    </source>
</evidence>
<feature type="non-terminal residue" evidence="1">
    <location>
        <position position="1"/>
    </location>
</feature>
<dbReference type="Proteomes" id="UP001153555">
    <property type="component" value="Unassembled WGS sequence"/>
</dbReference>
<protein>
    <submittedName>
        <fullName evidence="1">Uncharacterized protein</fullName>
    </submittedName>
</protein>
<organism evidence="1 2">
    <name type="scientific">Striga hermonthica</name>
    <name type="common">Purple witchweed</name>
    <name type="synonym">Buchnera hermonthica</name>
    <dbReference type="NCBI Taxonomy" id="68872"/>
    <lineage>
        <taxon>Eukaryota</taxon>
        <taxon>Viridiplantae</taxon>
        <taxon>Streptophyta</taxon>
        <taxon>Embryophyta</taxon>
        <taxon>Tracheophyta</taxon>
        <taxon>Spermatophyta</taxon>
        <taxon>Magnoliopsida</taxon>
        <taxon>eudicotyledons</taxon>
        <taxon>Gunneridae</taxon>
        <taxon>Pentapetalae</taxon>
        <taxon>asterids</taxon>
        <taxon>lamiids</taxon>
        <taxon>Lamiales</taxon>
        <taxon>Orobanchaceae</taxon>
        <taxon>Buchnereae</taxon>
        <taxon>Striga</taxon>
    </lineage>
</organism>
<keyword evidence="2" id="KW-1185">Reference proteome</keyword>
<feature type="non-terminal residue" evidence="1">
    <location>
        <position position="80"/>
    </location>
</feature>
<sequence length="80" mass="9294">SFENFVKNPFSFQLPWKYLPLIWRSSSQYLEPKPALAGCSYAKWWPSTHVCAERREASARPTVDSYVTCSRHHRTPNSSC</sequence>